<keyword evidence="1" id="KW-0175">Coiled coil</keyword>
<feature type="compositionally biased region" description="Low complexity" evidence="2">
    <location>
        <begin position="226"/>
        <end position="248"/>
    </location>
</feature>
<dbReference type="GeneID" id="24438532"/>
<feature type="region of interest" description="Disordered" evidence="2">
    <location>
        <begin position="280"/>
        <end position="299"/>
    </location>
</feature>
<feature type="compositionally biased region" description="Polar residues" evidence="2">
    <location>
        <begin position="285"/>
        <end position="299"/>
    </location>
</feature>
<feature type="compositionally biased region" description="Low complexity" evidence="2">
    <location>
        <begin position="338"/>
        <end position="350"/>
    </location>
</feature>
<dbReference type="Proteomes" id="UP000009168">
    <property type="component" value="Unassembled WGS sequence"/>
</dbReference>
<feature type="coiled-coil region" evidence="1">
    <location>
        <begin position="23"/>
        <end position="50"/>
    </location>
</feature>
<protein>
    <submittedName>
        <fullName evidence="3">Kinesin motor domain protein</fullName>
    </submittedName>
</protein>
<keyword evidence="4" id="KW-1185">Reference proteome</keyword>
<evidence type="ECO:0000313" key="4">
    <source>
        <dbReference type="Proteomes" id="UP000009168"/>
    </source>
</evidence>
<dbReference type="KEGG" id="tet:TTHERM_000346609"/>
<dbReference type="EMBL" id="GG662654">
    <property type="protein sequence ID" value="EWS73801.1"/>
    <property type="molecule type" value="Genomic_DNA"/>
</dbReference>
<feature type="region of interest" description="Disordered" evidence="2">
    <location>
        <begin position="226"/>
        <end position="265"/>
    </location>
</feature>
<feature type="region of interest" description="Disordered" evidence="2">
    <location>
        <begin position="338"/>
        <end position="359"/>
    </location>
</feature>
<evidence type="ECO:0000313" key="3">
    <source>
        <dbReference type="EMBL" id="EWS73801.1"/>
    </source>
</evidence>
<name>W7XHH1_TETTS</name>
<feature type="compositionally biased region" description="Low complexity" evidence="2">
    <location>
        <begin position="175"/>
        <end position="203"/>
    </location>
</feature>
<reference evidence="4" key="1">
    <citation type="journal article" date="2006" name="PLoS Biol.">
        <title>Macronuclear genome sequence of the ciliate Tetrahymena thermophila, a model eukaryote.</title>
        <authorList>
            <person name="Eisen J.A."/>
            <person name="Coyne R.S."/>
            <person name="Wu M."/>
            <person name="Wu D."/>
            <person name="Thiagarajan M."/>
            <person name="Wortman J.R."/>
            <person name="Badger J.H."/>
            <person name="Ren Q."/>
            <person name="Amedeo P."/>
            <person name="Jones K.M."/>
            <person name="Tallon L.J."/>
            <person name="Delcher A.L."/>
            <person name="Salzberg S.L."/>
            <person name="Silva J.C."/>
            <person name="Haas B.J."/>
            <person name="Majoros W.H."/>
            <person name="Farzad M."/>
            <person name="Carlton J.M."/>
            <person name="Smith R.K. Jr."/>
            <person name="Garg J."/>
            <person name="Pearlman R.E."/>
            <person name="Karrer K.M."/>
            <person name="Sun L."/>
            <person name="Manning G."/>
            <person name="Elde N.C."/>
            <person name="Turkewitz A.P."/>
            <person name="Asai D.J."/>
            <person name="Wilkes D.E."/>
            <person name="Wang Y."/>
            <person name="Cai H."/>
            <person name="Collins K."/>
            <person name="Stewart B.A."/>
            <person name="Lee S.R."/>
            <person name="Wilamowska K."/>
            <person name="Weinberg Z."/>
            <person name="Ruzzo W.L."/>
            <person name="Wloga D."/>
            <person name="Gaertig J."/>
            <person name="Frankel J."/>
            <person name="Tsao C.-C."/>
            <person name="Gorovsky M.A."/>
            <person name="Keeling P.J."/>
            <person name="Waller R.F."/>
            <person name="Patron N.J."/>
            <person name="Cherry J.M."/>
            <person name="Stover N.A."/>
            <person name="Krieger C.J."/>
            <person name="del Toro C."/>
            <person name="Ryder H.F."/>
            <person name="Williamson S.C."/>
            <person name="Barbeau R.A."/>
            <person name="Hamilton E.P."/>
            <person name="Orias E."/>
        </authorList>
    </citation>
    <scope>NUCLEOTIDE SEQUENCE [LARGE SCALE GENOMIC DNA]</scope>
    <source>
        <strain evidence="4">SB210</strain>
    </source>
</reference>
<organism evidence="3 4">
    <name type="scientific">Tetrahymena thermophila (strain SB210)</name>
    <dbReference type="NCBI Taxonomy" id="312017"/>
    <lineage>
        <taxon>Eukaryota</taxon>
        <taxon>Sar</taxon>
        <taxon>Alveolata</taxon>
        <taxon>Ciliophora</taxon>
        <taxon>Intramacronucleata</taxon>
        <taxon>Oligohymenophorea</taxon>
        <taxon>Hymenostomatida</taxon>
        <taxon>Tetrahymenina</taxon>
        <taxon>Tetrahymenidae</taxon>
        <taxon>Tetrahymena</taxon>
    </lineage>
</organism>
<accession>W7XHH1</accession>
<evidence type="ECO:0000256" key="1">
    <source>
        <dbReference type="SAM" id="Coils"/>
    </source>
</evidence>
<evidence type="ECO:0000256" key="2">
    <source>
        <dbReference type="SAM" id="MobiDB-lite"/>
    </source>
</evidence>
<feature type="compositionally biased region" description="Polar residues" evidence="2">
    <location>
        <begin position="251"/>
        <end position="265"/>
    </location>
</feature>
<feature type="compositionally biased region" description="Polar residues" evidence="2">
    <location>
        <begin position="204"/>
        <end position="213"/>
    </location>
</feature>
<feature type="region of interest" description="Disordered" evidence="2">
    <location>
        <begin position="149"/>
        <end position="214"/>
    </location>
</feature>
<dbReference type="RefSeq" id="XP_012653681.1">
    <property type="nucleotide sequence ID" value="XM_012798227.1"/>
</dbReference>
<dbReference type="AlphaFoldDB" id="W7XHH1"/>
<proteinExistence type="predicted"/>
<gene>
    <name evidence="3" type="ORF">TTHERM_000346609</name>
</gene>
<dbReference type="InParanoid" id="W7XHH1"/>
<feature type="compositionally biased region" description="Polar residues" evidence="2">
    <location>
        <begin position="149"/>
        <end position="174"/>
    </location>
</feature>
<sequence>MVRDLLVNNKELRETTDQAIKKSEICEKELFHLQRENQDLRDRIQHLKNGGQLEDFNSTFSYGGGLNDDENANPFVNQPLSPSINWKNMSKKDLIQEILALRRDKKILERRILGNEIDRSTIASNSQSNSITNPPQNLIRIQNKRISNNNSPVKQHYSSVGSSQQAPLSLSRKVSQNNNNSSANNNNGGNNGAQNNSSNNPNGTPFQGDSLPTNFGRYTFYQNISNNNSNFNNNNSNNNSINFFSDDNQTAHRQNPNHSFSANISPQNLMQSFRHTNLLPRPLMSNVSPNKRQNPQFQSSQIDDFSNQRQNYNINTNHLTNRSNSIKQNQQFVPIVNQQQHHSYSQSRSYNPNNASFQH</sequence>